<comment type="caution">
    <text evidence="1">The sequence shown here is derived from an EMBL/GenBank/DDBJ whole genome shotgun (WGS) entry which is preliminary data.</text>
</comment>
<gene>
    <name evidence="1" type="ORF">BS47DRAFT_1404557</name>
</gene>
<organism evidence="1 2">
    <name type="scientific">Hydnum rufescens UP504</name>
    <dbReference type="NCBI Taxonomy" id="1448309"/>
    <lineage>
        <taxon>Eukaryota</taxon>
        <taxon>Fungi</taxon>
        <taxon>Dikarya</taxon>
        <taxon>Basidiomycota</taxon>
        <taxon>Agaricomycotina</taxon>
        <taxon>Agaricomycetes</taxon>
        <taxon>Cantharellales</taxon>
        <taxon>Hydnaceae</taxon>
        <taxon>Hydnum</taxon>
    </lineage>
</organism>
<reference evidence="1" key="1">
    <citation type="journal article" date="2020" name="Nat. Commun.">
        <title>Large-scale genome sequencing of mycorrhizal fungi provides insights into the early evolution of symbiotic traits.</title>
        <authorList>
            <person name="Miyauchi S."/>
            <person name="Kiss E."/>
            <person name="Kuo A."/>
            <person name="Drula E."/>
            <person name="Kohler A."/>
            <person name="Sanchez-Garcia M."/>
            <person name="Morin E."/>
            <person name="Andreopoulos B."/>
            <person name="Barry K.W."/>
            <person name="Bonito G."/>
            <person name="Buee M."/>
            <person name="Carver A."/>
            <person name="Chen C."/>
            <person name="Cichocki N."/>
            <person name="Clum A."/>
            <person name="Culley D."/>
            <person name="Crous P.W."/>
            <person name="Fauchery L."/>
            <person name="Girlanda M."/>
            <person name="Hayes R.D."/>
            <person name="Keri Z."/>
            <person name="LaButti K."/>
            <person name="Lipzen A."/>
            <person name="Lombard V."/>
            <person name="Magnuson J."/>
            <person name="Maillard F."/>
            <person name="Murat C."/>
            <person name="Nolan M."/>
            <person name="Ohm R.A."/>
            <person name="Pangilinan J."/>
            <person name="Pereira M.F."/>
            <person name="Perotto S."/>
            <person name="Peter M."/>
            <person name="Pfister S."/>
            <person name="Riley R."/>
            <person name="Sitrit Y."/>
            <person name="Stielow J.B."/>
            <person name="Szollosi G."/>
            <person name="Zifcakova L."/>
            <person name="Stursova M."/>
            <person name="Spatafora J.W."/>
            <person name="Tedersoo L."/>
            <person name="Vaario L.M."/>
            <person name="Yamada A."/>
            <person name="Yan M."/>
            <person name="Wang P."/>
            <person name="Xu J."/>
            <person name="Bruns T."/>
            <person name="Baldrian P."/>
            <person name="Vilgalys R."/>
            <person name="Dunand C."/>
            <person name="Henrissat B."/>
            <person name="Grigoriev I.V."/>
            <person name="Hibbett D."/>
            <person name="Nagy L.G."/>
            <person name="Martin F.M."/>
        </authorList>
    </citation>
    <scope>NUCLEOTIDE SEQUENCE</scope>
    <source>
        <strain evidence="1">UP504</strain>
    </source>
</reference>
<dbReference type="AlphaFoldDB" id="A0A9P6BDU5"/>
<name>A0A9P6BDU5_9AGAM</name>
<evidence type="ECO:0000313" key="2">
    <source>
        <dbReference type="Proteomes" id="UP000886523"/>
    </source>
</evidence>
<keyword evidence="2" id="KW-1185">Reference proteome</keyword>
<evidence type="ECO:0000313" key="1">
    <source>
        <dbReference type="EMBL" id="KAF9521146.1"/>
    </source>
</evidence>
<accession>A0A9P6BDU5</accession>
<dbReference type="Proteomes" id="UP000886523">
    <property type="component" value="Unassembled WGS sequence"/>
</dbReference>
<proteinExistence type="predicted"/>
<sequence>MPDSFKYWRVQNLPQVVVDFDFRGSVWYTRNEHLHIVTGQLGALFVSIYDNPNPSFLTRGWAKLAVSAIRAGAAQNGGAYWTPENISAMVENGLFEKETQGPLVAVLRSYILIYVQNRPSFSVAATGLKVDIHHEVFFLKSSEKVSSPQQHCGPYACSTDILVTPGQDFLQSLNMVSTSRNRAASEYITSIMWDPLILVT</sequence>
<dbReference type="EMBL" id="MU128909">
    <property type="protein sequence ID" value="KAF9521146.1"/>
    <property type="molecule type" value="Genomic_DNA"/>
</dbReference>
<protein>
    <submittedName>
        <fullName evidence="1">Uncharacterized protein</fullName>
    </submittedName>
</protein>